<dbReference type="Proteomes" id="UP000494122">
    <property type="component" value="Unassembled WGS sequence"/>
</dbReference>
<reference evidence="1 2" key="1">
    <citation type="submission" date="2020-04" db="EMBL/GenBank/DDBJ databases">
        <authorList>
            <person name="De Canck E."/>
        </authorList>
    </citation>
    <scope>NUCLEOTIDE SEQUENCE [LARGE SCALE GENOMIC DNA]</scope>
    <source>
        <strain evidence="1 2">LMG 3328</strain>
    </source>
</reference>
<organism evidence="1 2">
    <name type="scientific">Achromobacter ruhlandii</name>
    <dbReference type="NCBI Taxonomy" id="72557"/>
    <lineage>
        <taxon>Bacteria</taxon>
        <taxon>Pseudomonadati</taxon>
        <taxon>Pseudomonadota</taxon>
        <taxon>Betaproteobacteria</taxon>
        <taxon>Burkholderiales</taxon>
        <taxon>Alcaligenaceae</taxon>
        <taxon>Achromobacter</taxon>
    </lineage>
</organism>
<dbReference type="Gene3D" id="3.90.320.10">
    <property type="match status" value="1"/>
</dbReference>
<accession>A0A6S7ERQ0</accession>
<gene>
    <name evidence="1" type="ORF">LMG3328_05308</name>
</gene>
<dbReference type="InterPro" id="IPR011604">
    <property type="entry name" value="PDDEXK-like_dom_sf"/>
</dbReference>
<protein>
    <recommendedName>
        <fullName evidence="3">YqaJ viral recombinase domain-containing protein</fullName>
    </recommendedName>
</protein>
<dbReference type="EMBL" id="CADILE010000021">
    <property type="protein sequence ID" value="CAB3920012.1"/>
    <property type="molecule type" value="Genomic_DNA"/>
</dbReference>
<evidence type="ECO:0000313" key="1">
    <source>
        <dbReference type="EMBL" id="CAB3920012.1"/>
    </source>
</evidence>
<dbReference type="InterPro" id="IPR011335">
    <property type="entry name" value="Restrct_endonuc-II-like"/>
</dbReference>
<sequence>MTDPKTKGAVLSEGAKTYLEGVAKELVYGYTYSPTTKYTEKGQLVEDQAIALYNSVFFTNHAKNTERRELDYLTGECDIFTGSKIIDIKSAWSLHTFPATAAMGASKDYEWQMRGYMKLWDVDEAEVAYCLVNTPDELVGYEDPDLHYVDHIDEVLRITRVQYVRDRELEEKMEARARAAQEYVIDAMQRIAAEHQG</sequence>
<evidence type="ECO:0000313" key="2">
    <source>
        <dbReference type="Proteomes" id="UP000494122"/>
    </source>
</evidence>
<proteinExistence type="predicted"/>
<name>A0A6S7ERQ0_9BURK</name>
<dbReference type="SUPFAM" id="SSF52980">
    <property type="entry name" value="Restriction endonuclease-like"/>
    <property type="match status" value="1"/>
</dbReference>
<evidence type="ECO:0008006" key="3">
    <source>
        <dbReference type="Google" id="ProtNLM"/>
    </source>
</evidence>
<dbReference type="AlphaFoldDB" id="A0A6S7ERQ0"/>